<dbReference type="Proteomes" id="UP000299102">
    <property type="component" value="Unassembled WGS sequence"/>
</dbReference>
<organism evidence="1 2">
    <name type="scientific">Eumeta variegata</name>
    <name type="common">Bagworm moth</name>
    <name type="synonym">Eumeta japonica</name>
    <dbReference type="NCBI Taxonomy" id="151549"/>
    <lineage>
        <taxon>Eukaryota</taxon>
        <taxon>Metazoa</taxon>
        <taxon>Ecdysozoa</taxon>
        <taxon>Arthropoda</taxon>
        <taxon>Hexapoda</taxon>
        <taxon>Insecta</taxon>
        <taxon>Pterygota</taxon>
        <taxon>Neoptera</taxon>
        <taxon>Endopterygota</taxon>
        <taxon>Lepidoptera</taxon>
        <taxon>Glossata</taxon>
        <taxon>Ditrysia</taxon>
        <taxon>Tineoidea</taxon>
        <taxon>Psychidae</taxon>
        <taxon>Oiketicinae</taxon>
        <taxon>Eumeta</taxon>
    </lineage>
</organism>
<dbReference type="EMBL" id="BGZK01000021">
    <property type="protein sequence ID" value="GBP06229.1"/>
    <property type="molecule type" value="Genomic_DNA"/>
</dbReference>
<evidence type="ECO:0000313" key="1">
    <source>
        <dbReference type="EMBL" id="GBP06229.1"/>
    </source>
</evidence>
<evidence type="ECO:0000313" key="2">
    <source>
        <dbReference type="Proteomes" id="UP000299102"/>
    </source>
</evidence>
<protein>
    <submittedName>
        <fullName evidence="1">Uncharacterized protein</fullName>
    </submittedName>
</protein>
<gene>
    <name evidence="1" type="ORF">EVAR_3581_1</name>
</gene>
<name>A0A4C1SVK5_EUMVA</name>
<comment type="caution">
    <text evidence="1">The sequence shown here is derived from an EMBL/GenBank/DDBJ whole genome shotgun (WGS) entry which is preliminary data.</text>
</comment>
<keyword evidence="2" id="KW-1185">Reference proteome</keyword>
<sequence>MRYKRSRADGLTSKTLGVKQNGGRVRLFSGATDRSVKRSPLYSTTHETAAVKIVTKASQWRKIGPRERRKGRGVSNLRITSFAGNSERPSFVRCTVRLRTILASEKAVHKYEYIQINGAFK</sequence>
<accession>A0A4C1SVK5</accession>
<dbReference type="AlphaFoldDB" id="A0A4C1SVK5"/>
<reference evidence="1 2" key="1">
    <citation type="journal article" date="2019" name="Commun. Biol.">
        <title>The bagworm genome reveals a unique fibroin gene that provides high tensile strength.</title>
        <authorList>
            <person name="Kono N."/>
            <person name="Nakamura H."/>
            <person name="Ohtoshi R."/>
            <person name="Tomita M."/>
            <person name="Numata K."/>
            <person name="Arakawa K."/>
        </authorList>
    </citation>
    <scope>NUCLEOTIDE SEQUENCE [LARGE SCALE GENOMIC DNA]</scope>
</reference>
<proteinExistence type="predicted"/>